<feature type="domain" description="Pseudouridine synthase RsuA/RluA-like" evidence="5">
    <location>
        <begin position="95"/>
        <end position="245"/>
    </location>
</feature>
<keyword evidence="7" id="KW-1185">Reference proteome</keyword>
<keyword evidence="6" id="KW-0413">Isomerase</keyword>
<dbReference type="Proteomes" id="UP001597156">
    <property type="component" value="Unassembled WGS sequence"/>
</dbReference>
<comment type="catalytic activity">
    <reaction evidence="1">
        <text>a uridine in RNA = a pseudouridine in RNA</text>
        <dbReference type="Rhea" id="RHEA:48348"/>
        <dbReference type="Rhea" id="RHEA-COMP:12068"/>
        <dbReference type="Rhea" id="RHEA-COMP:12069"/>
        <dbReference type="ChEBI" id="CHEBI:65314"/>
        <dbReference type="ChEBI" id="CHEBI:65315"/>
    </reaction>
</comment>
<evidence type="ECO:0000259" key="5">
    <source>
        <dbReference type="Pfam" id="PF00849"/>
    </source>
</evidence>
<reference evidence="7" key="1">
    <citation type="journal article" date="2019" name="Int. J. Syst. Evol. Microbiol.">
        <title>The Global Catalogue of Microorganisms (GCM) 10K type strain sequencing project: providing services to taxonomists for standard genome sequencing and annotation.</title>
        <authorList>
            <consortium name="The Broad Institute Genomics Platform"/>
            <consortium name="The Broad Institute Genome Sequencing Center for Infectious Disease"/>
            <person name="Wu L."/>
            <person name="Ma J."/>
        </authorList>
    </citation>
    <scope>NUCLEOTIDE SEQUENCE [LARGE SCALE GENOMIC DNA]</scope>
    <source>
        <strain evidence="7">CCUG 71848</strain>
    </source>
</reference>
<dbReference type="InterPro" id="IPR006145">
    <property type="entry name" value="PsdUridine_synth_RsuA/RluA"/>
</dbReference>
<evidence type="ECO:0000313" key="7">
    <source>
        <dbReference type="Proteomes" id="UP001597156"/>
    </source>
</evidence>
<dbReference type="RefSeq" id="WP_121977048.1">
    <property type="nucleotide sequence ID" value="NZ_JBHTLH010000036.1"/>
</dbReference>
<evidence type="ECO:0000313" key="6">
    <source>
        <dbReference type="EMBL" id="MFD1125662.1"/>
    </source>
</evidence>
<dbReference type="InterPro" id="IPR020103">
    <property type="entry name" value="PsdUridine_synth_cat_dom_sf"/>
</dbReference>
<dbReference type="CDD" id="cd02869">
    <property type="entry name" value="PseudoU_synth_RluA_like"/>
    <property type="match status" value="1"/>
</dbReference>
<dbReference type="SUPFAM" id="SSF55120">
    <property type="entry name" value="Pseudouridine synthase"/>
    <property type="match status" value="1"/>
</dbReference>
<comment type="similarity">
    <text evidence="2">Belongs to the pseudouridine synthase RluA family.</text>
</comment>
<dbReference type="Pfam" id="PF00849">
    <property type="entry name" value="PseudoU_synth_2"/>
    <property type="match status" value="1"/>
</dbReference>
<dbReference type="PROSITE" id="PS01129">
    <property type="entry name" value="PSI_RLU"/>
    <property type="match status" value="1"/>
</dbReference>
<evidence type="ECO:0000256" key="2">
    <source>
        <dbReference type="ARBA" id="ARBA00010876"/>
    </source>
</evidence>
<evidence type="ECO:0000256" key="4">
    <source>
        <dbReference type="ARBA" id="ARBA00033164"/>
    </source>
</evidence>
<dbReference type="GO" id="GO:0016853">
    <property type="term" value="F:isomerase activity"/>
    <property type="evidence" value="ECO:0007669"/>
    <property type="project" value="UniProtKB-KW"/>
</dbReference>
<gene>
    <name evidence="6" type="ORF">ACFQ22_09910</name>
</gene>
<dbReference type="InterPro" id="IPR006224">
    <property type="entry name" value="PsdUridine_synth_RluA-like_CS"/>
</dbReference>
<dbReference type="EMBL" id="JBHTLH010000036">
    <property type="protein sequence ID" value="MFD1125662.1"/>
    <property type="molecule type" value="Genomic_DNA"/>
</dbReference>
<dbReference type="PANTHER" id="PTHR21600">
    <property type="entry name" value="MITOCHONDRIAL RNA PSEUDOURIDINE SYNTHASE"/>
    <property type="match status" value="1"/>
</dbReference>
<sequence>MQTKWTFEAPVPQMMDGQSLRNLLHQHWLLPKHLIFSLRSNKRVLVNGHYLPVNFPVHDDDKIEMTFLPADFRNPFPNVIPDSAANLAILYEDHNLIVVNKRRGDKTHPNQPGEVGATINHLAAYLAPQDTLPYMIHRLDQETSGAILFAKNPVVVPPLVANLAAKRIQRTYLAWVTGTEIPDQGTIKLPIGRDPQDQRKRKVNGVAAVPALTHYQAIQKLAGDTLLAIQLATGRTHQIRVHFAAIGHPLVGDPLYAPDDKQPFLLLHSWKIILPLPFSEKAITVTAPLPPHFTNFRSSLLG</sequence>
<organism evidence="6 7">
    <name type="scientific">Lentilactobacillus raoultii</name>
    <dbReference type="NCBI Taxonomy" id="1987503"/>
    <lineage>
        <taxon>Bacteria</taxon>
        <taxon>Bacillati</taxon>
        <taxon>Bacillota</taxon>
        <taxon>Bacilli</taxon>
        <taxon>Lactobacillales</taxon>
        <taxon>Lactobacillaceae</taxon>
        <taxon>Lentilactobacillus</taxon>
    </lineage>
</organism>
<comment type="caution">
    <text evidence="6">The sequence shown here is derived from an EMBL/GenBank/DDBJ whole genome shotgun (WGS) entry which is preliminary data.</text>
</comment>
<dbReference type="Gene3D" id="3.30.2350.10">
    <property type="entry name" value="Pseudouridine synthase"/>
    <property type="match status" value="1"/>
</dbReference>
<accession>A0ABW3PJR0</accession>
<proteinExistence type="inferred from homology"/>
<evidence type="ECO:0000256" key="1">
    <source>
        <dbReference type="ARBA" id="ARBA00000073"/>
    </source>
</evidence>
<name>A0ABW3PJR0_9LACO</name>
<protein>
    <recommendedName>
        <fullName evidence="3">RNA pseudouridylate synthase</fullName>
    </recommendedName>
    <alternativeName>
        <fullName evidence="4">RNA-uridine isomerase</fullName>
    </alternativeName>
</protein>
<dbReference type="InterPro" id="IPR050188">
    <property type="entry name" value="RluA_PseudoU_synthase"/>
</dbReference>
<evidence type="ECO:0000256" key="3">
    <source>
        <dbReference type="ARBA" id="ARBA00031870"/>
    </source>
</evidence>
<dbReference type="PANTHER" id="PTHR21600:SF87">
    <property type="entry name" value="RNA PSEUDOURIDYLATE SYNTHASE DOMAIN-CONTAINING PROTEIN 1"/>
    <property type="match status" value="1"/>
</dbReference>